<feature type="region of interest" description="Disordered" evidence="1">
    <location>
        <begin position="315"/>
        <end position="338"/>
    </location>
</feature>
<reference evidence="2 3" key="1">
    <citation type="submission" date="2019-01" db="EMBL/GenBank/DDBJ databases">
        <title>Draft Genome Sequencing of Zygosaccharomyces mellis Ca-7.</title>
        <authorList>
            <person name="Shiwa Y."/>
            <person name="Kanesaki Y."/>
            <person name="Ishige T."/>
            <person name="Mura K."/>
            <person name="Hori T."/>
            <person name="Tamura T."/>
        </authorList>
    </citation>
    <scope>NUCLEOTIDE SEQUENCE [LARGE SCALE GENOMIC DNA]</scope>
    <source>
        <strain evidence="2 3">Ca-7</strain>
    </source>
</reference>
<evidence type="ECO:0000313" key="3">
    <source>
        <dbReference type="Proteomes" id="UP000301737"/>
    </source>
</evidence>
<dbReference type="EMBL" id="BIMX01000015">
    <property type="protein sequence ID" value="GCF00057.1"/>
    <property type="molecule type" value="Genomic_DNA"/>
</dbReference>
<sequence>MDELLSKAGSQAVTFAIKSGISIASTYALKTITTFVTQIPKDDARRIDRLKAQLQNRVEIVSSAINLIKLVAARGNTNLDSTLKLTKDLKDELDKFDEKMQELTTLVESSKSPKAQKDAINAVEKYIRDLLQRIEEVTPFLNLSLTTSGTTISSVLPQHISPGLLLQASNHINVNNSNGYGKVGPNFQVTVFSVFSQVDKDRSNRITWKEDMKKAFVQVVKNDNDFKYELKIDQSFDDERYHNVEDGEKPQSITIDLCQITKLFFSVSGNLLKLEEQDSPVLVLKIDKNIKGKDQHENSSTENIIWLALGGYEETETNDTDSEEEEEDSQQTKNDQEKIEVSNSITLLEYIIRLVSLQENDQKSILEVTDERLSTYLNDENPNSIREQNTDVKVVTKNMEKIRL</sequence>
<dbReference type="PANTHER" id="PTHR31010">
    <property type="entry name" value="RAN-SPECIFIC GTPASE-ACTIVATING PROTEIN 30-RELATED"/>
    <property type="match status" value="1"/>
</dbReference>
<gene>
    <name evidence="2" type="ORF">ZYGM_001493</name>
</gene>
<dbReference type="OrthoDB" id="512915at2759"/>
<keyword evidence="3" id="KW-1185">Reference proteome</keyword>
<dbReference type="InterPro" id="IPR008812">
    <property type="entry name" value="Ran_GTP-bd-rel"/>
</dbReference>
<comment type="caution">
    <text evidence="2">The sequence shown here is derived from an EMBL/GenBank/DDBJ whole genome shotgun (WGS) entry which is preliminary data.</text>
</comment>
<dbReference type="GO" id="GO:0030695">
    <property type="term" value="F:GTPase regulator activity"/>
    <property type="evidence" value="ECO:0007669"/>
    <property type="project" value="TreeGrafter"/>
</dbReference>
<name>A0A4C2E9V3_9SACH</name>
<organism evidence="2 3">
    <name type="scientific">Zygosaccharomyces mellis</name>
    <dbReference type="NCBI Taxonomy" id="42258"/>
    <lineage>
        <taxon>Eukaryota</taxon>
        <taxon>Fungi</taxon>
        <taxon>Dikarya</taxon>
        <taxon>Ascomycota</taxon>
        <taxon>Saccharomycotina</taxon>
        <taxon>Saccharomycetes</taxon>
        <taxon>Saccharomycetales</taxon>
        <taxon>Saccharomycetaceae</taxon>
        <taxon>Zygosaccharomyces</taxon>
    </lineage>
</organism>
<dbReference type="GO" id="GO:0005737">
    <property type="term" value="C:cytoplasm"/>
    <property type="evidence" value="ECO:0007669"/>
    <property type="project" value="TreeGrafter"/>
</dbReference>
<accession>A0A4C2E9V3</accession>
<dbReference type="PANTHER" id="PTHR31010:SF2">
    <property type="entry name" value="RAN-SPECIFIC GTPASE-ACTIVATING PROTEIN 30"/>
    <property type="match status" value="1"/>
</dbReference>
<proteinExistence type="predicted"/>
<evidence type="ECO:0000313" key="2">
    <source>
        <dbReference type="EMBL" id="GCF00057.1"/>
    </source>
</evidence>
<dbReference type="AlphaFoldDB" id="A0A4C2E9V3"/>
<feature type="compositionally biased region" description="Acidic residues" evidence="1">
    <location>
        <begin position="315"/>
        <end position="329"/>
    </location>
</feature>
<dbReference type="Proteomes" id="UP000301737">
    <property type="component" value="Unassembled WGS sequence"/>
</dbReference>
<evidence type="ECO:0008006" key="4">
    <source>
        <dbReference type="Google" id="ProtNLM"/>
    </source>
</evidence>
<evidence type="ECO:0000256" key="1">
    <source>
        <dbReference type="SAM" id="MobiDB-lite"/>
    </source>
</evidence>
<dbReference type="GO" id="GO:0005634">
    <property type="term" value="C:nucleus"/>
    <property type="evidence" value="ECO:0007669"/>
    <property type="project" value="TreeGrafter"/>
</dbReference>
<dbReference type="Pfam" id="PF05508">
    <property type="entry name" value="Ran-binding"/>
    <property type="match status" value="1"/>
</dbReference>
<protein>
    <recommendedName>
        <fullName evidence="4">Ran-specific GTPase-activating protein 30</fullName>
    </recommendedName>
</protein>